<dbReference type="SUPFAM" id="SSF56112">
    <property type="entry name" value="Protein kinase-like (PK-like)"/>
    <property type="match status" value="1"/>
</dbReference>
<dbReference type="InterPro" id="IPR011009">
    <property type="entry name" value="Kinase-like_dom_sf"/>
</dbReference>
<gene>
    <name evidence="6" type="ORF">HaLaN_21867</name>
</gene>
<dbReference type="PANTHER" id="PTHR24349">
    <property type="entry name" value="SERINE/THREONINE-PROTEIN KINASE"/>
    <property type="match status" value="1"/>
</dbReference>
<feature type="non-terminal residue" evidence="6">
    <location>
        <position position="1"/>
    </location>
</feature>
<sequence length="79" mass="8642">MLVTGALVFTRILHEPLTFKDPSWNAISLEAKAVITSMLVKDPKQRATISELLSHEWLATCAGTMSPANCSPRDSFQPA</sequence>
<keyword evidence="7" id="KW-1185">Reference proteome</keyword>
<evidence type="ECO:0000256" key="4">
    <source>
        <dbReference type="ARBA" id="ARBA00022777"/>
    </source>
</evidence>
<protein>
    <submittedName>
        <fullName evidence="6">Calcium/calmodulin dependent protein kinase</fullName>
    </submittedName>
</protein>
<feature type="non-terminal residue" evidence="6">
    <location>
        <position position="79"/>
    </location>
</feature>
<dbReference type="InterPro" id="IPR050205">
    <property type="entry name" value="CDPK_Ser/Thr_kinases"/>
</dbReference>
<accession>A0A699ZZC1</accession>
<comment type="caution">
    <text evidence="6">The sequence shown here is derived from an EMBL/GenBank/DDBJ whole genome shotgun (WGS) entry which is preliminary data.</text>
</comment>
<dbReference type="EMBL" id="BLLF01002452">
    <property type="protein sequence ID" value="GFH24134.1"/>
    <property type="molecule type" value="Genomic_DNA"/>
</dbReference>
<name>A0A699ZZC1_HAELA</name>
<dbReference type="AlphaFoldDB" id="A0A699ZZC1"/>
<proteinExistence type="predicted"/>
<dbReference type="GO" id="GO:0004674">
    <property type="term" value="F:protein serine/threonine kinase activity"/>
    <property type="evidence" value="ECO:0007669"/>
    <property type="project" value="UniProtKB-KW"/>
</dbReference>
<keyword evidence="4 6" id="KW-0418">Kinase</keyword>
<evidence type="ECO:0000256" key="2">
    <source>
        <dbReference type="ARBA" id="ARBA00022679"/>
    </source>
</evidence>
<keyword evidence="2" id="KW-0808">Transferase</keyword>
<organism evidence="6 7">
    <name type="scientific">Haematococcus lacustris</name>
    <name type="common">Green alga</name>
    <name type="synonym">Haematococcus pluvialis</name>
    <dbReference type="NCBI Taxonomy" id="44745"/>
    <lineage>
        <taxon>Eukaryota</taxon>
        <taxon>Viridiplantae</taxon>
        <taxon>Chlorophyta</taxon>
        <taxon>core chlorophytes</taxon>
        <taxon>Chlorophyceae</taxon>
        <taxon>CS clade</taxon>
        <taxon>Chlamydomonadales</taxon>
        <taxon>Haematococcaceae</taxon>
        <taxon>Haematococcus</taxon>
    </lineage>
</organism>
<dbReference type="Proteomes" id="UP000485058">
    <property type="component" value="Unassembled WGS sequence"/>
</dbReference>
<evidence type="ECO:0000256" key="1">
    <source>
        <dbReference type="ARBA" id="ARBA00022527"/>
    </source>
</evidence>
<evidence type="ECO:0000313" key="6">
    <source>
        <dbReference type="EMBL" id="GFH24134.1"/>
    </source>
</evidence>
<evidence type="ECO:0000256" key="5">
    <source>
        <dbReference type="ARBA" id="ARBA00022840"/>
    </source>
</evidence>
<evidence type="ECO:0000256" key="3">
    <source>
        <dbReference type="ARBA" id="ARBA00022741"/>
    </source>
</evidence>
<keyword evidence="5" id="KW-0067">ATP-binding</keyword>
<evidence type="ECO:0000313" key="7">
    <source>
        <dbReference type="Proteomes" id="UP000485058"/>
    </source>
</evidence>
<reference evidence="6 7" key="1">
    <citation type="submission" date="2020-02" db="EMBL/GenBank/DDBJ databases">
        <title>Draft genome sequence of Haematococcus lacustris strain NIES-144.</title>
        <authorList>
            <person name="Morimoto D."/>
            <person name="Nakagawa S."/>
            <person name="Yoshida T."/>
            <person name="Sawayama S."/>
        </authorList>
    </citation>
    <scope>NUCLEOTIDE SEQUENCE [LARGE SCALE GENOMIC DNA]</scope>
    <source>
        <strain evidence="6 7">NIES-144</strain>
    </source>
</reference>
<dbReference type="Gene3D" id="1.10.510.10">
    <property type="entry name" value="Transferase(Phosphotransferase) domain 1"/>
    <property type="match status" value="1"/>
</dbReference>
<keyword evidence="3" id="KW-0547">Nucleotide-binding</keyword>
<keyword evidence="1" id="KW-0723">Serine/threonine-protein kinase</keyword>
<dbReference type="GO" id="GO:0005524">
    <property type="term" value="F:ATP binding"/>
    <property type="evidence" value="ECO:0007669"/>
    <property type="project" value="UniProtKB-KW"/>
</dbReference>